<dbReference type="PANTHER" id="PTHR18901">
    <property type="entry name" value="2-DEOXYGLUCOSE-6-PHOSPHATE PHOSPHATASE 2"/>
    <property type="match status" value="1"/>
</dbReference>
<dbReference type="InterPro" id="IPR006439">
    <property type="entry name" value="HAD-SF_hydro_IA"/>
</dbReference>
<reference evidence="1 2" key="2">
    <citation type="submission" date="2018-11" db="EMBL/GenBank/DDBJ databases">
        <authorList>
            <consortium name="Pathogen Informatics"/>
        </authorList>
    </citation>
    <scope>NUCLEOTIDE SEQUENCE [LARGE SCALE GENOMIC DNA]</scope>
    <source>
        <strain evidence="1 2">MHpl1</strain>
    </source>
</reference>
<organism evidence="3">
    <name type="scientific">Haemonchus placei</name>
    <name type="common">Barber's pole worm</name>
    <dbReference type="NCBI Taxonomy" id="6290"/>
    <lineage>
        <taxon>Eukaryota</taxon>
        <taxon>Metazoa</taxon>
        <taxon>Ecdysozoa</taxon>
        <taxon>Nematoda</taxon>
        <taxon>Chromadorea</taxon>
        <taxon>Rhabditida</taxon>
        <taxon>Rhabditina</taxon>
        <taxon>Rhabditomorpha</taxon>
        <taxon>Strongyloidea</taxon>
        <taxon>Trichostrongylidae</taxon>
        <taxon>Haemonchus</taxon>
    </lineage>
</organism>
<evidence type="ECO:0000313" key="3">
    <source>
        <dbReference type="WBParaSite" id="HPLM_0001394901-mRNA-1"/>
    </source>
</evidence>
<dbReference type="OrthoDB" id="40579at2759"/>
<name>A0A0N4WR50_HAEPC</name>
<evidence type="ECO:0000313" key="2">
    <source>
        <dbReference type="Proteomes" id="UP000268014"/>
    </source>
</evidence>
<gene>
    <name evidence="1" type="ORF">HPLM_LOCUS13935</name>
</gene>
<dbReference type="WBParaSite" id="HPLM_0001394901-mRNA-1">
    <property type="protein sequence ID" value="HPLM_0001394901-mRNA-1"/>
    <property type="gene ID" value="HPLM_0001394901"/>
</dbReference>
<dbReference type="Pfam" id="PF00702">
    <property type="entry name" value="Hydrolase"/>
    <property type="match status" value="1"/>
</dbReference>
<accession>A0A0N4WR50</accession>
<dbReference type="Proteomes" id="UP000268014">
    <property type="component" value="Unassembled WGS sequence"/>
</dbReference>
<dbReference type="InterPro" id="IPR036412">
    <property type="entry name" value="HAD-like_sf"/>
</dbReference>
<dbReference type="GO" id="GO:0016791">
    <property type="term" value="F:phosphatase activity"/>
    <property type="evidence" value="ECO:0007669"/>
    <property type="project" value="TreeGrafter"/>
</dbReference>
<dbReference type="EMBL" id="UZAF01018393">
    <property type="protein sequence ID" value="VDO51205.1"/>
    <property type="molecule type" value="Genomic_DNA"/>
</dbReference>
<dbReference type="FunFam" id="3.40.50.1000:FF:000055">
    <property type="entry name" value="Haloacid dehalogenase-like hydrolase family protein"/>
    <property type="match status" value="1"/>
</dbReference>
<dbReference type="PANTHER" id="PTHR18901:SF38">
    <property type="entry name" value="PSEUDOURIDINE-5'-PHOSPHATASE"/>
    <property type="match status" value="1"/>
</dbReference>
<evidence type="ECO:0000313" key="1">
    <source>
        <dbReference type="EMBL" id="VDO51205.1"/>
    </source>
</evidence>
<dbReference type="InterPro" id="IPR023198">
    <property type="entry name" value="PGP-like_dom2"/>
</dbReference>
<reference evidence="3" key="1">
    <citation type="submission" date="2017-02" db="UniProtKB">
        <authorList>
            <consortium name="WormBaseParasite"/>
        </authorList>
    </citation>
    <scope>IDENTIFICATION</scope>
</reference>
<sequence length="307" mass="34983">MWVVGIADRVSPEEYVIEYDAMLADMFRKCNSMPGAERLVRHLASKGVPMAICTGSCSRTFAQKAQRHRDWIDIIPIHVLSGDDENIKRGKPFPDPFLETMRRFPHIPTDPSHVLVFEDAPNGVKAAYAAGMQCVMVPDQAFLEDARLLCVDNVLSSLEDFKPEEFVMKSPIKVTHLIFDVDGTLLDTEICYTSVNQAMLKKYDREFTPYMQALSPEEFTAEKDAMLAKMFPECRAFPGAERLIRHFARKQVPMAICSGSCWHKFELKATKHRSWLDLIPIKVFCGDDKAVKRGKPFPDAFIETMRR</sequence>
<dbReference type="AlphaFoldDB" id="A0A0N4WR50"/>
<dbReference type="SUPFAM" id="SSF56784">
    <property type="entry name" value="HAD-like"/>
    <property type="match status" value="2"/>
</dbReference>
<proteinExistence type="predicted"/>
<dbReference type="NCBIfam" id="TIGR01509">
    <property type="entry name" value="HAD-SF-IA-v3"/>
    <property type="match status" value="1"/>
</dbReference>
<protein>
    <submittedName>
        <fullName evidence="3">Pseudouridine-5'-monophosphatase</fullName>
    </submittedName>
</protein>
<dbReference type="STRING" id="6290.A0A0N4WR50"/>
<dbReference type="Gene3D" id="1.10.150.240">
    <property type="entry name" value="Putative phosphatase, domain 2"/>
    <property type="match status" value="1"/>
</dbReference>
<keyword evidence="2" id="KW-1185">Reference proteome</keyword>
<dbReference type="Gene3D" id="3.40.50.1000">
    <property type="entry name" value="HAD superfamily/HAD-like"/>
    <property type="match status" value="2"/>
</dbReference>
<dbReference type="InterPro" id="IPR023214">
    <property type="entry name" value="HAD_sf"/>
</dbReference>
<dbReference type="OMA" id="KSYDREY"/>